<accession>A0A553NXV7</accession>
<keyword evidence="2" id="KW-0812">Transmembrane</keyword>
<feature type="transmembrane region" description="Helical" evidence="2">
    <location>
        <begin position="79"/>
        <end position="105"/>
    </location>
</feature>
<dbReference type="AlphaFoldDB" id="A0A553NXV7"/>
<feature type="transmembrane region" description="Helical" evidence="2">
    <location>
        <begin position="117"/>
        <end position="139"/>
    </location>
</feature>
<sequence length="607" mass="69325">MGLTILIFDYIGLGLTIGLLLFSLVYAIEKKRLKPELFNWILISNIGLILIATTFYLSVKVTLFYEWNTEKYVSQTFYSVYGAFLHIIWIAILLSFLLYTIMAFLDRFSTTLRCSNTGWITYFLILTIFPVTNMVAVILSSDDGVSAYIRLLQPNTMTRAHLEENHNYAFALILTGVIGLTVVHLQMDLPQFASDNWERVLLSRKPNSKESNKCRAMVMTFLLVLDRGNIFQDLLRKRVQARINRMTVSDYGPPCTTVDELDGVGIRNHRSKQEVVDLKVTRAMSSSNLSASGLTRNNFVGAIYQNQDEFQSKPNTKKRLFVKSAPMKTYGRSNEFKVENVSKTRPNVANAKLMDDPVTPPPKPARLKGAMSSEDHADVTNQSKEKLLSTPKAPEIQAKDVSSLQSRIKPDLHEVPYLEPIAPLEIENPNVRDFNDAISQLRKSNDEIIADLNKKQALRVQSLFDSITSPATSLNQTEWKRRQEDLSKIGVKEEMPKHEQSDPKEGQAVNFMADHDETETIKEVVEVSNDTETENAIVEAMALEEERQRIKQLKRRNKAKRRKRRTEKKTRQKQQETSGQSNEILGYDNGIIYLDRDRTQDEMVTEI</sequence>
<feature type="transmembrane region" description="Helical" evidence="2">
    <location>
        <begin position="6"/>
        <end position="28"/>
    </location>
</feature>
<dbReference type="EMBL" id="VCGU01000009">
    <property type="protein sequence ID" value="TRY70256.1"/>
    <property type="molecule type" value="Genomic_DNA"/>
</dbReference>
<protein>
    <submittedName>
        <fullName evidence="3">Uncharacterized protein</fullName>
    </submittedName>
</protein>
<proteinExistence type="predicted"/>
<feature type="region of interest" description="Disordered" evidence="1">
    <location>
        <begin position="351"/>
        <end position="388"/>
    </location>
</feature>
<feature type="region of interest" description="Disordered" evidence="1">
    <location>
        <begin position="548"/>
        <end position="587"/>
    </location>
</feature>
<feature type="transmembrane region" description="Helical" evidence="2">
    <location>
        <begin position="40"/>
        <end position="59"/>
    </location>
</feature>
<comment type="caution">
    <text evidence="3">The sequence shown here is derived from an EMBL/GenBank/DDBJ whole genome shotgun (WGS) entry which is preliminary data.</text>
</comment>
<feature type="compositionally biased region" description="Basic residues" evidence="1">
    <location>
        <begin position="550"/>
        <end position="572"/>
    </location>
</feature>
<evidence type="ECO:0000256" key="1">
    <source>
        <dbReference type="SAM" id="MobiDB-lite"/>
    </source>
</evidence>
<keyword evidence="2" id="KW-0472">Membrane</keyword>
<reference evidence="3 4" key="1">
    <citation type="journal article" date="2018" name="Nat. Ecol. Evol.">
        <title>Genomic signatures of mitonuclear coevolution across populations of Tigriopus californicus.</title>
        <authorList>
            <person name="Barreto F.S."/>
            <person name="Watson E.T."/>
            <person name="Lima T.G."/>
            <person name="Willett C.S."/>
            <person name="Edmands S."/>
            <person name="Li W."/>
            <person name="Burton R.S."/>
        </authorList>
    </citation>
    <scope>NUCLEOTIDE SEQUENCE [LARGE SCALE GENOMIC DNA]</scope>
    <source>
        <strain evidence="3 4">San Diego</strain>
    </source>
</reference>
<evidence type="ECO:0000313" key="4">
    <source>
        <dbReference type="Proteomes" id="UP000318571"/>
    </source>
</evidence>
<feature type="transmembrane region" description="Helical" evidence="2">
    <location>
        <begin position="168"/>
        <end position="185"/>
    </location>
</feature>
<organism evidence="3 4">
    <name type="scientific">Tigriopus californicus</name>
    <name type="common">Marine copepod</name>
    <dbReference type="NCBI Taxonomy" id="6832"/>
    <lineage>
        <taxon>Eukaryota</taxon>
        <taxon>Metazoa</taxon>
        <taxon>Ecdysozoa</taxon>
        <taxon>Arthropoda</taxon>
        <taxon>Crustacea</taxon>
        <taxon>Multicrustacea</taxon>
        <taxon>Hexanauplia</taxon>
        <taxon>Copepoda</taxon>
        <taxon>Harpacticoida</taxon>
        <taxon>Harpacticidae</taxon>
        <taxon>Tigriopus</taxon>
    </lineage>
</organism>
<gene>
    <name evidence="3" type="ORF">TCAL_16399</name>
</gene>
<feature type="compositionally biased region" description="Basic and acidic residues" evidence="1">
    <location>
        <begin position="373"/>
        <end position="387"/>
    </location>
</feature>
<name>A0A553NXV7_TIGCA</name>
<dbReference type="Proteomes" id="UP000318571">
    <property type="component" value="Chromosome 9"/>
</dbReference>
<keyword evidence="4" id="KW-1185">Reference proteome</keyword>
<keyword evidence="2" id="KW-1133">Transmembrane helix</keyword>
<evidence type="ECO:0000313" key="3">
    <source>
        <dbReference type="EMBL" id="TRY70256.1"/>
    </source>
</evidence>
<evidence type="ECO:0000256" key="2">
    <source>
        <dbReference type="SAM" id="Phobius"/>
    </source>
</evidence>